<proteinExistence type="predicted"/>
<dbReference type="GO" id="GO:0031462">
    <property type="term" value="C:Cul2-RING ubiquitin ligase complex"/>
    <property type="evidence" value="ECO:0007669"/>
    <property type="project" value="TreeGrafter"/>
</dbReference>
<accession>A0A1D2MNP9</accession>
<evidence type="ECO:0000256" key="2">
    <source>
        <dbReference type="ARBA" id="ARBA00022771"/>
    </source>
</evidence>
<evidence type="ECO:0000313" key="5">
    <source>
        <dbReference type="EMBL" id="ODM94481.1"/>
    </source>
</evidence>
<dbReference type="Proteomes" id="UP000094527">
    <property type="component" value="Unassembled WGS sequence"/>
</dbReference>
<dbReference type="OrthoDB" id="10013584at2759"/>
<dbReference type="PANTHER" id="PTHR22619">
    <property type="entry name" value="ZINC FINGER SWIM DOMAIN CONTAINING PROTEIN 4, 5, 6"/>
    <property type="match status" value="1"/>
</dbReference>
<gene>
    <name evidence="5" type="ORF">Ocin01_12207</name>
</gene>
<dbReference type="GO" id="GO:0008270">
    <property type="term" value="F:zinc ion binding"/>
    <property type="evidence" value="ECO:0007669"/>
    <property type="project" value="UniProtKB-KW"/>
</dbReference>
<evidence type="ECO:0000259" key="4">
    <source>
        <dbReference type="Pfam" id="PF21055"/>
    </source>
</evidence>
<evidence type="ECO:0000313" key="6">
    <source>
        <dbReference type="Proteomes" id="UP000094527"/>
    </source>
</evidence>
<dbReference type="STRING" id="48709.A0A1D2MNP9"/>
<comment type="caution">
    <text evidence="5">The sequence shown here is derived from an EMBL/GenBank/DDBJ whole genome shotgun (WGS) entry which is preliminary data.</text>
</comment>
<organism evidence="5 6">
    <name type="scientific">Orchesella cincta</name>
    <name type="common">Springtail</name>
    <name type="synonym">Podura cincta</name>
    <dbReference type="NCBI Taxonomy" id="48709"/>
    <lineage>
        <taxon>Eukaryota</taxon>
        <taxon>Metazoa</taxon>
        <taxon>Ecdysozoa</taxon>
        <taxon>Arthropoda</taxon>
        <taxon>Hexapoda</taxon>
        <taxon>Collembola</taxon>
        <taxon>Entomobryomorpha</taxon>
        <taxon>Entomobryoidea</taxon>
        <taxon>Orchesellidae</taxon>
        <taxon>Orchesellinae</taxon>
        <taxon>Orchesella</taxon>
    </lineage>
</organism>
<dbReference type="Pfam" id="PF21055">
    <property type="entry name" value="ZSWIM4-8_C"/>
    <property type="match status" value="1"/>
</dbReference>
<name>A0A1D2MNP9_ORCCI</name>
<protein>
    <submittedName>
        <fullName evidence="5">Zinc finger SWIM domain-containing protein 6</fullName>
    </submittedName>
</protein>
<keyword evidence="1" id="KW-0479">Metal-binding</keyword>
<sequence length="360" mass="40767">MRVEVFKHANHENLVSVSFNIALHVVKSTKYTVHRRRWEMVRWVVSCGVEIGVAKLFYLVRNWGEYFSPVEAVGTVASNILTWVVGGTGSNANSTNVIPGPSKLNNHDKRLMEELANAARNLAIQCAKNDPQNCALNTLTLCENDPMAFETSYQIVLESASKEFLTPQQIFTIARTPTRWYQRSTGRATCPTSCQRQCPGRRTRVCTTRAAAPCKAPPPASSLSPPTSELESLIPLLIRNIKCATVLTEILRRSITIMTSYENAYQKEKHGNKKLKQRVYEKLSLLIEGTIDSYITTTHSRLVHISPRHYSDFIEFLTKARENFLLAPNGNERFKHLVESMKCTYKGKKKLLFLLTERFG</sequence>
<keyword evidence="3" id="KW-0862">Zinc</keyword>
<evidence type="ECO:0000256" key="1">
    <source>
        <dbReference type="ARBA" id="ARBA00022723"/>
    </source>
</evidence>
<keyword evidence="6" id="KW-1185">Reference proteome</keyword>
<dbReference type="PANTHER" id="PTHR22619:SF0">
    <property type="entry name" value="ZINC FINGER SWIM DOMAIN-CONTAINING PROTEIN 6-LIKE PROTEIN"/>
    <property type="match status" value="1"/>
</dbReference>
<dbReference type="InterPro" id="IPR048370">
    <property type="entry name" value="ZSWIM4-8_C"/>
</dbReference>
<keyword evidence="2" id="KW-0863">Zinc-finger</keyword>
<dbReference type="AlphaFoldDB" id="A0A1D2MNP9"/>
<feature type="domain" description="ZSWIM4-8 C-terminal" evidence="4">
    <location>
        <begin position="227"/>
        <end position="351"/>
    </location>
</feature>
<dbReference type="EMBL" id="LJIJ01000801">
    <property type="protein sequence ID" value="ODM94481.1"/>
    <property type="molecule type" value="Genomic_DNA"/>
</dbReference>
<evidence type="ECO:0000256" key="3">
    <source>
        <dbReference type="ARBA" id="ARBA00022833"/>
    </source>
</evidence>
<dbReference type="OMA" id="KHANHEN"/>
<reference evidence="5 6" key="1">
    <citation type="journal article" date="2016" name="Genome Biol. Evol.">
        <title>Gene Family Evolution Reflects Adaptation to Soil Environmental Stressors in the Genome of the Collembolan Orchesella cincta.</title>
        <authorList>
            <person name="Faddeeva-Vakhrusheva A."/>
            <person name="Derks M.F."/>
            <person name="Anvar S.Y."/>
            <person name="Agamennone V."/>
            <person name="Suring W."/>
            <person name="Smit S."/>
            <person name="van Straalen N.M."/>
            <person name="Roelofs D."/>
        </authorList>
    </citation>
    <scope>NUCLEOTIDE SEQUENCE [LARGE SCALE GENOMIC DNA]</scope>
    <source>
        <tissue evidence="5">Mixed pool</tissue>
    </source>
</reference>